<dbReference type="Proteomes" id="UP000538931">
    <property type="component" value="Unassembled WGS sequence"/>
</dbReference>
<keyword evidence="3" id="KW-1185">Reference proteome</keyword>
<dbReference type="AlphaFoldDB" id="A0A7W1X070"/>
<dbReference type="PANTHER" id="PTHR30535">
    <property type="entry name" value="VITAMIN B12-BINDING PROTEIN"/>
    <property type="match status" value="1"/>
</dbReference>
<evidence type="ECO:0000313" key="2">
    <source>
        <dbReference type="EMBL" id="MBA4503432.1"/>
    </source>
</evidence>
<name>A0A7W1X070_9GAMM</name>
<reference evidence="2 3" key="1">
    <citation type="submission" date="2020-07" db="EMBL/GenBank/DDBJ databases">
        <title>Bacterium isolated from marien macroalgae.</title>
        <authorList>
            <person name="Zhu K."/>
            <person name="Lu D."/>
            <person name="Du Z."/>
        </authorList>
    </citation>
    <scope>NUCLEOTIDE SEQUENCE [LARGE SCALE GENOMIC DNA]</scope>
    <source>
        <strain evidence="2 3">3-1745</strain>
    </source>
</reference>
<dbReference type="EMBL" id="JACEMT010000053">
    <property type="protein sequence ID" value="MBA4503432.1"/>
    <property type="molecule type" value="Genomic_DNA"/>
</dbReference>
<sequence length="275" mass="29593">MLAGPAQATPERIVSADGALTEILYALGADAQLAGVDTTSLYPPNAQDLPQIGYKRALSVEGVLSLNPDLMLLTDDAGPEKALLQLDHSRVPMHTFSSEPTLEAVREKILGVARLLDKLDQGQALWQRIAREVDAARAAGQQVQRPVKVLFVLGLNDRSPLVAGRNSHADTMIKLAGGINVIDSFDGYKTISPEAVAMTEADVVLMMEQRNQATTAEKLFKQPGFSSLPAATEHQLIKQDGLLMLGFGPRIGQAVRQLHAAFYPATSLTEVVHAR</sequence>
<accession>A0A7W1X070</accession>
<dbReference type="SUPFAM" id="SSF53807">
    <property type="entry name" value="Helical backbone' metal receptor"/>
    <property type="match status" value="1"/>
</dbReference>
<dbReference type="PANTHER" id="PTHR30535:SF4">
    <property type="entry name" value="HEMIN-BINDING PERIPLASMIC PROTEIN HMUT"/>
    <property type="match status" value="1"/>
</dbReference>
<evidence type="ECO:0000259" key="1">
    <source>
        <dbReference type="PROSITE" id="PS50983"/>
    </source>
</evidence>
<organism evidence="2 3">
    <name type="scientific">Marinobacterium marinum</name>
    <dbReference type="NCBI Taxonomy" id="2756129"/>
    <lineage>
        <taxon>Bacteria</taxon>
        <taxon>Pseudomonadati</taxon>
        <taxon>Pseudomonadota</taxon>
        <taxon>Gammaproteobacteria</taxon>
        <taxon>Oceanospirillales</taxon>
        <taxon>Oceanospirillaceae</taxon>
        <taxon>Marinobacterium</taxon>
    </lineage>
</organism>
<proteinExistence type="predicted"/>
<dbReference type="PROSITE" id="PS50983">
    <property type="entry name" value="FE_B12_PBP"/>
    <property type="match status" value="1"/>
</dbReference>
<comment type="caution">
    <text evidence="2">The sequence shown here is derived from an EMBL/GenBank/DDBJ whole genome shotgun (WGS) entry which is preliminary data.</text>
</comment>
<dbReference type="Gene3D" id="3.40.50.1980">
    <property type="entry name" value="Nitrogenase molybdenum iron protein domain"/>
    <property type="match status" value="2"/>
</dbReference>
<dbReference type="InterPro" id="IPR050902">
    <property type="entry name" value="ABC_Transporter_SBP"/>
</dbReference>
<evidence type="ECO:0000313" key="3">
    <source>
        <dbReference type="Proteomes" id="UP000538931"/>
    </source>
</evidence>
<feature type="domain" description="Fe/B12 periplasmic-binding" evidence="1">
    <location>
        <begin position="12"/>
        <end position="266"/>
    </location>
</feature>
<dbReference type="InterPro" id="IPR002491">
    <property type="entry name" value="ABC_transptr_periplasmic_BD"/>
</dbReference>
<protein>
    <submittedName>
        <fullName evidence="2">ABC transporter substrate-binding protein</fullName>
    </submittedName>
</protein>
<gene>
    <name evidence="2" type="ORF">H1S06_13820</name>
</gene>
<dbReference type="Pfam" id="PF01497">
    <property type="entry name" value="Peripla_BP_2"/>
    <property type="match status" value="1"/>
</dbReference>